<dbReference type="AlphaFoldDB" id="A0A6C2C4I3"/>
<dbReference type="InterPro" id="IPR009660">
    <property type="entry name" value="Phage_A500_Gp15"/>
</dbReference>
<comment type="caution">
    <text evidence="2">The sequence shown here is derived from an EMBL/GenBank/DDBJ whole genome shotgun (WGS) entry which is preliminary data.</text>
</comment>
<dbReference type="EMBL" id="SDGZ01000016">
    <property type="protein sequence ID" value="TYC48818.1"/>
    <property type="molecule type" value="Genomic_DNA"/>
</dbReference>
<accession>A0A6C2C4I3</accession>
<keyword evidence="3" id="KW-1185">Reference proteome</keyword>
<organism evidence="2 3">
    <name type="scientific">Weissella muntiaci</name>
    <dbReference type="NCBI Taxonomy" id="2508881"/>
    <lineage>
        <taxon>Bacteria</taxon>
        <taxon>Bacillati</taxon>
        <taxon>Bacillota</taxon>
        <taxon>Bacilli</taxon>
        <taxon>Lactobacillales</taxon>
        <taxon>Lactobacillaceae</taxon>
        <taxon>Weissella</taxon>
    </lineage>
</organism>
<evidence type="ECO:0000256" key="1">
    <source>
        <dbReference type="SAM" id="MobiDB-lite"/>
    </source>
</evidence>
<feature type="region of interest" description="Disordered" evidence="1">
    <location>
        <begin position="172"/>
        <end position="194"/>
    </location>
</feature>
<evidence type="ECO:0008006" key="4">
    <source>
        <dbReference type="Google" id="ProtNLM"/>
    </source>
</evidence>
<protein>
    <recommendedName>
        <fullName evidence="4">Bacteriophage Gp15 protein</fullName>
    </recommendedName>
</protein>
<gene>
    <name evidence="2" type="ORF">ESZ50_08035</name>
</gene>
<sequence>MFKLNEAENNELNFEGISLKIDLSFDNVFDVFELFENEKDDVIRLYGALRLLVDKDIEEILTPEKAGELLGIIIDNYINVKKEDPVRLDLNGNPVKKRKGTAKEEDDSDPVVSFSYDADYIWTSFFTAYHIDLHQEFGRLSYQKFMLLFRDLPEDTKIKRIIEIRTWQPEKGTSSKEKERMRKLQNEYRLPDDI</sequence>
<evidence type="ECO:0000313" key="2">
    <source>
        <dbReference type="EMBL" id="TYC48818.1"/>
    </source>
</evidence>
<proteinExistence type="predicted"/>
<feature type="compositionally biased region" description="Basic and acidic residues" evidence="1">
    <location>
        <begin position="173"/>
        <end position="194"/>
    </location>
</feature>
<dbReference type="RefSeq" id="WP_148623056.1">
    <property type="nucleotide sequence ID" value="NZ_SDGZ01000016.1"/>
</dbReference>
<dbReference type="Pfam" id="PF06854">
    <property type="entry name" value="Phage_Gp15"/>
    <property type="match status" value="1"/>
</dbReference>
<name>A0A6C2C4I3_9LACO</name>
<reference evidence="2 3" key="1">
    <citation type="submission" date="2019-01" db="EMBL/GenBank/DDBJ databases">
        <title>Weissella sp. nov., a novel lactic acid bacterium isolated from animal feces.</title>
        <authorList>
            <person name="Wang L.-T."/>
        </authorList>
    </citation>
    <scope>NUCLEOTIDE SEQUENCE [LARGE SCALE GENOMIC DNA]</scope>
    <source>
        <strain evidence="2 3">8H-2</strain>
    </source>
</reference>
<dbReference type="Proteomes" id="UP000371977">
    <property type="component" value="Unassembled WGS sequence"/>
</dbReference>
<dbReference type="OrthoDB" id="1758052at2"/>
<evidence type="ECO:0000313" key="3">
    <source>
        <dbReference type="Proteomes" id="UP000371977"/>
    </source>
</evidence>